<dbReference type="Proteomes" id="UP000032633">
    <property type="component" value="Chromosome"/>
</dbReference>
<reference evidence="2 3" key="1">
    <citation type="journal article" date="2015" name="J. Biotechnol.">
        <title>Complete genome sequence of Paenibacillus beijingensis 7188(T) (=DSM 24997(T)), a novel rhizobacterium from jujube garden soil.</title>
        <authorList>
            <person name="Kwak Y."/>
            <person name="Shin J.H."/>
        </authorList>
    </citation>
    <scope>NUCLEOTIDE SEQUENCE [LARGE SCALE GENOMIC DNA]</scope>
    <source>
        <strain evidence="2 3">DSM 24997</strain>
    </source>
</reference>
<keyword evidence="3" id="KW-1185">Reference proteome</keyword>
<dbReference type="AlphaFoldDB" id="A0A0D5NFV5"/>
<dbReference type="PROSITE" id="PS51831">
    <property type="entry name" value="HD"/>
    <property type="match status" value="1"/>
</dbReference>
<dbReference type="InterPro" id="IPR003607">
    <property type="entry name" value="HD/PDEase_dom"/>
</dbReference>
<organism evidence="2 3">
    <name type="scientific">Paenibacillus beijingensis</name>
    <dbReference type="NCBI Taxonomy" id="1126833"/>
    <lineage>
        <taxon>Bacteria</taxon>
        <taxon>Bacillati</taxon>
        <taxon>Bacillota</taxon>
        <taxon>Bacilli</taxon>
        <taxon>Bacillales</taxon>
        <taxon>Paenibacillaceae</taxon>
        <taxon>Paenibacillus</taxon>
    </lineage>
</organism>
<evidence type="ECO:0000259" key="1">
    <source>
        <dbReference type="PROSITE" id="PS51831"/>
    </source>
</evidence>
<dbReference type="PATRIC" id="fig|1126833.4.peg.680"/>
<dbReference type="SMART" id="SM00471">
    <property type="entry name" value="HDc"/>
    <property type="match status" value="1"/>
</dbReference>
<protein>
    <submittedName>
        <fullName evidence="2">Phosphohydrolase</fullName>
    </submittedName>
</protein>
<dbReference type="InterPro" id="IPR006674">
    <property type="entry name" value="HD_domain"/>
</dbReference>
<dbReference type="Gene3D" id="1.20.58.1910">
    <property type="match status" value="1"/>
</dbReference>
<dbReference type="Pfam" id="PF01966">
    <property type="entry name" value="HD"/>
    <property type="match status" value="1"/>
</dbReference>
<dbReference type="RefSeq" id="WP_045669228.1">
    <property type="nucleotide sequence ID" value="NZ_CP011058.1"/>
</dbReference>
<proteinExistence type="predicted"/>
<name>A0A0D5NFV5_9BACL</name>
<sequence length="226" mass="25461">MKNSPEDIINQAKDFVRSTLEHESTGHDWFHIYRVTETAKTIAREEGADLFICELAALLHDIADAKLNPSEEIGLKKVADWLNSNGVGMEDAEHVLEIISTMSFKGGGKAPMRTLEGKVVQDADRLDAIGAIGIARVFTYSGAKGRPMHDPAVKLRDRMTEEEYRSGNDTAINHFYEKLLKLKDLMNTNYGRVVAAERHQFMLHYLEHFYAEWEGKAGYDSNGEQS</sequence>
<evidence type="ECO:0000313" key="3">
    <source>
        <dbReference type="Proteomes" id="UP000032633"/>
    </source>
</evidence>
<dbReference type="PANTHER" id="PTHR33594">
    <property type="entry name" value="SUPERFAMILY HYDROLASE, PUTATIVE (AFU_ORTHOLOGUE AFUA_1G03035)-RELATED"/>
    <property type="match status" value="1"/>
</dbReference>
<gene>
    <name evidence="2" type="ORF">VN24_03055</name>
</gene>
<dbReference type="Gene3D" id="1.10.472.50">
    <property type="entry name" value="HD-domain/PDEase-like"/>
    <property type="match status" value="1"/>
</dbReference>
<dbReference type="STRING" id="1126833.VN24_03055"/>
<keyword evidence="2" id="KW-0378">Hydrolase</keyword>
<dbReference type="KEGG" id="pbj:VN24_03055"/>
<evidence type="ECO:0000313" key="2">
    <source>
        <dbReference type="EMBL" id="AJY73793.1"/>
    </source>
</evidence>
<dbReference type="OrthoDB" id="9797344at2"/>
<accession>A0A0D5NFV5</accession>
<dbReference type="EMBL" id="CP011058">
    <property type="protein sequence ID" value="AJY73793.1"/>
    <property type="molecule type" value="Genomic_DNA"/>
</dbReference>
<dbReference type="CDD" id="cd00077">
    <property type="entry name" value="HDc"/>
    <property type="match status" value="1"/>
</dbReference>
<dbReference type="GO" id="GO:0016787">
    <property type="term" value="F:hydrolase activity"/>
    <property type="evidence" value="ECO:0007669"/>
    <property type="project" value="UniProtKB-KW"/>
</dbReference>
<dbReference type="SUPFAM" id="SSF109604">
    <property type="entry name" value="HD-domain/PDEase-like"/>
    <property type="match status" value="1"/>
</dbReference>
<dbReference type="HOGENOM" id="CLU_036524_2_2_9"/>
<dbReference type="PANTHER" id="PTHR33594:SF1">
    <property type="entry name" value="HD_PDEASE DOMAIN-CONTAINING PROTEIN"/>
    <property type="match status" value="1"/>
</dbReference>
<feature type="domain" description="HD" evidence="1">
    <location>
        <begin position="28"/>
        <end position="129"/>
    </location>
</feature>
<reference evidence="3" key="2">
    <citation type="submission" date="2015-03" db="EMBL/GenBank/DDBJ databases">
        <title>Genome sequence of Paenibacillus beijingensis strain DSM 24997T.</title>
        <authorList>
            <person name="Kwak Y."/>
            <person name="Shin J.-H."/>
        </authorList>
    </citation>
    <scope>NUCLEOTIDE SEQUENCE [LARGE SCALE GENOMIC DNA]</scope>
    <source>
        <strain evidence="3">DSM 24997</strain>
    </source>
</reference>